<gene>
    <name evidence="9" type="ORF">NJU99_05850</name>
</gene>
<keyword evidence="4 7" id="KW-0812">Transmembrane</keyword>
<evidence type="ECO:0000256" key="2">
    <source>
        <dbReference type="ARBA" id="ARBA00022448"/>
    </source>
</evidence>
<reference evidence="9" key="1">
    <citation type="submission" date="2022-07" db="EMBL/GenBank/DDBJ databases">
        <title>Arcobacter roscoffensis sp. nov., a marine bacterium isolated from coastal seawater collected from Roscoff, France.</title>
        <authorList>
            <person name="Pascual J."/>
            <person name="Lepeaux C."/>
            <person name="Methner A."/>
            <person name="Overmann J."/>
        </authorList>
    </citation>
    <scope>NUCLEOTIDE SEQUENCE</scope>
    <source>
        <strain evidence="9">ARW1-2F2</strain>
    </source>
</reference>
<dbReference type="PROSITE" id="PS50928">
    <property type="entry name" value="ABC_TM1"/>
    <property type="match status" value="1"/>
</dbReference>
<evidence type="ECO:0000256" key="4">
    <source>
        <dbReference type="ARBA" id="ARBA00022692"/>
    </source>
</evidence>
<keyword evidence="6 7" id="KW-0472">Membrane</keyword>
<sequence>MSSKSRELNVSLIFLAVFVISLFFADLEISAYEPFLELSKFISGIKDINFSSIDTLLEAVLQTIYIATISIVLSAVFGFILSFYFKYMLVRVTLAYIRAIHEIFWALIFLQIFGLNTITAILAISLPYSAILAKVYAEILEEYDTFDEKTISQKVSKISAFFYTKLPNAMPHLISYTLYRFECAMKSSAILGFVGIATLGYYLSSSFNEGHYNDVWLMLIIFYILIATIKFWFNKFTVLILFVISFIQMPMSINSFSYDNLVRFLTEDIIPSPIKNDYTLIEGFNWFSKIFVNEIVPGVFNTVVLTQISLVTTAILALILFPMISYRFVSKTGRFFSHILLVVLRSTPEYILAFLFLSIFGASMLPAVLALMLHNGAIIAFIIGKQSNEMQYVLDKSSHLNLYAYEVLPRLYSSFLAFLFYRWEVIMRESAILGILGVATLGFYIDSALADIRLDKVVILLFFTALLNISIDLISKKVRDYLKADEKLIGCGCDLK</sequence>
<dbReference type="SUPFAM" id="SSF161098">
    <property type="entry name" value="MetI-like"/>
    <property type="match status" value="2"/>
</dbReference>
<feature type="domain" description="ABC transmembrane type-1" evidence="8">
    <location>
        <begin position="60"/>
        <end position="233"/>
    </location>
</feature>
<dbReference type="RefSeq" id="WP_254577791.1">
    <property type="nucleotide sequence ID" value="NZ_CP100595.1"/>
</dbReference>
<proteinExistence type="predicted"/>
<evidence type="ECO:0000256" key="6">
    <source>
        <dbReference type="ARBA" id="ARBA00023136"/>
    </source>
</evidence>
<name>A0ABY5E7I4_9BACT</name>
<dbReference type="Gene3D" id="1.10.3720.10">
    <property type="entry name" value="MetI-like"/>
    <property type="match status" value="2"/>
</dbReference>
<evidence type="ECO:0000313" key="9">
    <source>
        <dbReference type="EMBL" id="UTJ07617.1"/>
    </source>
</evidence>
<feature type="transmembrane region" description="Helical" evidence="7">
    <location>
        <begin position="215"/>
        <end position="233"/>
    </location>
</feature>
<dbReference type="InterPro" id="IPR035906">
    <property type="entry name" value="MetI-like_sf"/>
</dbReference>
<feature type="transmembrane region" description="Helical" evidence="7">
    <location>
        <begin position="64"/>
        <end position="85"/>
    </location>
</feature>
<keyword evidence="5 7" id="KW-1133">Transmembrane helix</keyword>
<keyword evidence="10" id="KW-1185">Reference proteome</keyword>
<evidence type="ECO:0000256" key="7">
    <source>
        <dbReference type="SAM" id="Phobius"/>
    </source>
</evidence>
<organism evidence="9 10">
    <name type="scientific">Arcobacter roscoffensis</name>
    <dbReference type="NCBI Taxonomy" id="2961520"/>
    <lineage>
        <taxon>Bacteria</taxon>
        <taxon>Pseudomonadati</taxon>
        <taxon>Campylobacterota</taxon>
        <taxon>Epsilonproteobacteria</taxon>
        <taxon>Campylobacterales</taxon>
        <taxon>Arcobacteraceae</taxon>
        <taxon>Arcobacter</taxon>
    </lineage>
</organism>
<comment type="subcellular location">
    <subcellularLocation>
        <location evidence="1">Cell membrane</location>
        <topology evidence="1">Multi-pass membrane protein</topology>
    </subcellularLocation>
</comment>
<evidence type="ECO:0000256" key="1">
    <source>
        <dbReference type="ARBA" id="ARBA00004651"/>
    </source>
</evidence>
<feature type="transmembrane region" description="Helical" evidence="7">
    <location>
        <begin position="92"/>
        <end position="112"/>
    </location>
</feature>
<feature type="transmembrane region" description="Helical" evidence="7">
    <location>
        <begin position="118"/>
        <end position="137"/>
    </location>
</feature>
<dbReference type="Proteomes" id="UP001060012">
    <property type="component" value="Chromosome"/>
</dbReference>
<feature type="transmembrane region" description="Helical" evidence="7">
    <location>
        <begin position="350"/>
        <end position="383"/>
    </location>
</feature>
<accession>A0ABY5E7I4</accession>
<dbReference type="InterPro" id="IPR000515">
    <property type="entry name" value="MetI-like"/>
</dbReference>
<feature type="transmembrane region" description="Helical" evidence="7">
    <location>
        <begin position="238"/>
        <end position="258"/>
    </location>
</feature>
<evidence type="ECO:0000256" key="3">
    <source>
        <dbReference type="ARBA" id="ARBA00022475"/>
    </source>
</evidence>
<protein>
    <recommendedName>
        <fullName evidence="8">ABC transmembrane type-1 domain-containing protein</fullName>
    </recommendedName>
</protein>
<keyword evidence="3" id="KW-1003">Cell membrane</keyword>
<feature type="transmembrane region" description="Helical" evidence="7">
    <location>
        <begin position="430"/>
        <end position="445"/>
    </location>
</feature>
<dbReference type="PANTHER" id="PTHR30043:SF1">
    <property type="entry name" value="ABC TRANSPORT SYSTEM PERMEASE PROTEIN P69"/>
    <property type="match status" value="1"/>
</dbReference>
<evidence type="ECO:0000259" key="8">
    <source>
        <dbReference type="PROSITE" id="PS50928"/>
    </source>
</evidence>
<feature type="transmembrane region" description="Helical" evidence="7">
    <location>
        <begin position="308"/>
        <end position="329"/>
    </location>
</feature>
<evidence type="ECO:0000313" key="10">
    <source>
        <dbReference type="Proteomes" id="UP001060012"/>
    </source>
</evidence>
<feature type="transmembrane region" description="Helical" evidence="7">
    <location>
        <begin position="183"/>
        <end position="203"/>
    </location>
</feature>
<dbReference type="PANTHER" id="PTHR30043">
    <property type="entry name" value="PHOSPHONATES TRANSPORT SYSTEM PERMEASE PROTEIN"/>
    <property type="match status" value="1"/>
</dbReference>
<feature type="transmembrane region" description="Helical" evidence="7">
    <location>
        <begin position="12"/>
        <end position="32"/>
    </location>
</feature>
<dbReference type="EMBL" id="CP100595">
    <property type="protein sequence ID" value="UTJ07617.1"/>
    <property type="molecule type" value="Genomic_DNA"/>
</dbReference>
<evidence type="ECO:0000256" key="5">
    <source>
        <dbReference type="ARBA" id="ARBA00022989"/>
    </source>
</evidence>
<keyword evidence="2" id="KW-0813">Transport</keyword>
<feature type="transmembrane region" description="Helical" evidence="7">
    <location>
        <begin position="457"/>
        <end position="474"/>
    </location>
</feature>